<dbReference type="EMBL" id="CP065956">
    <property type="protein sequence ID" value="QSR86536.1"/>
    <property type="molecule type" value="Genomic_DNA"/>
</dbReference>
<comment type="similarity">
    <text evidence="1 3">Belongs to the short-chain dehydrogenases/reductases (SDR) family.</text>
</comment>
<dbReference type="InterPro" id="IPR002347">
    <property type="entry name" value="SDR_fam"/>
</dbReference>
<name>A0ABX7PV44_9BACT</name>
<proteinExistence type="inferred from homology"/>
<dbReference type="PRINTS" id="PR00080">
    <property type="entry name" value="SDRFAMILY"/>
</dbReference>
<dbReference type="Pfam" id="PF00106">
    <property type="entry name" value="adh_short"/>
    <property type="match status" value="1"/>
</dbReference>
<dbReference type="InterPro" id="IPR020904">
    <property type="entry name" value="Sc_DH/Rdtase_CS"/>
</dbReference>
<protein>
    <submittedName>
        <fullName evidence="4">SDR family oxidoreductase</fullName>
    </submittedName>
</protein>
<dbReference type="Proteomes" id="UP000663088">
    <property type="component" value="Chromosome"/>
</dbReference>
<keyword evidence="2" id="KW-0560">Oxidoreductase</keyword>
<accession>A0ABX7PV44</accession>
<dbReference type="RefSeq" id="WP_206846262.1">
    <property type="nucleotide sequence ID" value="NZ_CP065956.1"/>
</dbReference>
<dbReference type="PANTHER" id="PTHR42760">
    <property type="entry name" value="SHORT-CHAIN DEHYDROGENASES/REDUCTASES FAMILY MEMBER"/>
    <property type="match status" value="1"/>
</dbReference>
<sequence length="237" mass="25779">MNEKFLSGRVAVVTGANSGIGKAIAFALASSGAQLVIAARRMDLNRKVALEIEWETSSKVFPIETDVSKEEQCIKLIEETVHRYGRIDILVNNAGIMVYAPLEELSTEEFDRVIKTNLYGTFWCSKEAFKKMIRQQAGGYIINISSLAGIDAWSGTAGYSASKFGIMGLTKALADEGKKYDIKVTAICPALVATPMTGVEGENYLQPQDIAQTVLYLLSLSGACWPTEIILPRKGAD</sequence>
<evidence type="ECO:0000313" key="5">
    <source>
        <dbReference type="Proteomes" id="UP000663088"/>
    </source>
</evidence>
<evidence type="ECO:0000313" key="4">
    <source>
        <dbReference type="EMBL" id="QSR86536.1"/>
    </source>
</evidence>
<evidence type="ECO:0000256" key="3">
    <source>
        <dbReference type="RuleBase" id="RU000363"/>
    </source>
</evidence>
<organism evidence="4 5">
    <name type="scientific">Candidatus Methylacidiphilum infernorum</name>
    <dbReference type="NCBI Taxonomy" id="511746"/>
    <lineage>
        <taxon>Bacteria</taxon>
        <taxon>Pseudomonadati</taxon>
        <taxon>Verrucomicrobiota</taxon>
        <taxon>Methylacidiphilae</taxon>
        <taxon>Methylacidiphilales</taxon>
        <taxon>Methylacidiphilaceae</taxon>
        <taxon>Methylacidiphilum (ex Ratnadevi et al. 2023)</taxon>
    </lineage>
</organism>
<dbReference type="PRINTS" id="PR00081">
    <property type="entry name" value="GDHRDH"/>
</dbReference>
<keyword evidence="5" id="KW-1185">Reference proteome</keyword>
<reference evidence="4 5" key="1">
    <citation type="submission" date="2020-12" db="EMBL/GenBank/DDBJ databases">
        <authorList>
            <person name="Awala S.I."/>
            <person name="Gwak J.-H."/>
            <person name="Kim S.-J."/>
            <person name="Rhee S.-K."/>
        </authorList>
    </citation>
    <scope>NUCLEOTIDE SEQUENCE [LARGE SCALE GENOMIC DNA]</scope>
    <source>
        <strain evidence="4 5">IT5</strain>
    </source>
</reference>
<dbReference type="PROSITE" id="PS00061">
    <property type="entry name" value="ADH_SHORT"/>
    <property type="match status" value="1"/>
</dbReference>
<evidence type="ECO:0000256" key="1">
    <source>
        <dbReference type="ARBA" id="ARBA00006484"/>
    </source>
</evidence>
<dbReference type="SUPFAM" id="SSF51735">
    <property type="entry name" value="NAD(P)-binding Rossmann-fold domains"/>
    <property type="match status" value="1"/>
</dbReference>
<dbReference type="CDD" id="cd05233">
    <property type="entry name" value="SDR_c"/>
    <property type="match status" value="1"/>
</dbReference>
<evidence type="ECO:0000256" key="2">
    <source>
        <dbReference type="ARBA" id="ARBA00023002"/>
    </source>
</evidence>
<gene>
    <name evidence="4" type="ORF">EM20IM_08590</name>
</gene>
<dbReference type="PANTHER" id="PTHR42760:SF37">
    <property type="entry name" value="CLAVALDEHYDE DEHYDROGENASE"/>
    <property type="match status" value="1"/>
</dbReference>
<dbReference type="InterPro" id="IPR036291">
    <property type="entry name" value="NAD(P)-bd_dom_sf"/>
</dbReference>
<dbReference type="Gene3D" id="3.40.50.720">
    <property type="entry name" value="NAD(P)-binding Rossmann-like Domain"/>
    <property type="match status" value="1"/>
</dbReference>